<dbReference type="GeneID" id="83260080"/>
<dbReference type="EMBL" id="CP013926">
    <property type="protein sequence ID" value="AMJ76127.1"/>
    <property type="molecule type" value="Genomic_DNA"/>
</dbReference>
<protein>
    <submittedName>
        <fullName evidence="4">Uncharacterized protein</fullName>
    </submittedName>
</protein>
<keyword evidence="2" id="KW-0812">Transmembrane</keyword>
<dbReference type="Proteomes" id="UP000056750">
    <property type="component" value="Chromosome"/>
</dbReference>
<feature type="transmembrane region" description="Helical" evidence="2">
    <location>
        <begin position="58"/>
        <end position="81"/>
    </location>
</feature>
<dbReference type="RefSeq" id="WP_057795213.1">
    <property type="nucleotide sequence ID" value="NZ_CANLMS010000005.1"/>
</dbReference>
<sequence>MEDDARKVEKKPVDRRQAATNSSMGGTIAGFMLFLTGALMVLYGLLDIVVRMDSLITAGYLVIGLLMYKIGQYLLNHFAVFKVQRERRRAPPRHT</sequence>
<feature type="compositionally biased region" description="Basic and acidic residues" evidence="1">
    <location>
        <begin position="1"/>
        <end position="17"/>
    </location>
</feature>
<evidence type="ECO:0000313" key="4">
    <source>
        <dbReference type="EMBL" id="MDO6576759.1"/>
    </source>
</evidence>
<feature type="region of interest" description="Disordered" evidence="1">
    <location>
        <begin position="1"/>
        <end position="20"/>
    </location>
</feature>
<feature type="transmembrane region" description="Helical" evidence="2">
    <location>
        <begin position="21"/>
        <end position="46"/>
    </location>
</feature>
<evidence type="ECO:0000313" key="3">
    <source>
        <dbReference type="EMBL" id="AMJ76127.1"/>
    </source>
</evidence>
<evidence type="ECO:0000256" key="1">
    <source>
        <dbReference type="SAM" id="MobiDB-lite"/>
    </source>
</evidence>
<keyword evidence="5" id="KW-1185">Reference proteome</keyword>
<gene>
    <name evidence="3" type="ORF">AVL57_20455</name>
    <name evidence="4" type="ORF">Q4527_05115</name>
</gene>
<accession>A0AAW7YZX3</accession>
<evidence type="ECO:0000313" key="6">
    <source>
        <dbReference type="Proteomes" id="UP001170717"/>
    </source>
</evidence>
<dbReference type="Proteomes" id="UP001170717">
    <property type="component" value="Unassembled WGS sequence"/>
</dbReference>
<reference evidence="4" key="2">
    <citation type="submission" date="2023-07" db="EMBL/GenBank/DDBJ databases">
        <title>Genome content predicts the carbon catabolic preferences of heterotrophic bacteria.</title>
        <authorList>
            <person name="Gralka M."/>
        </authorList>
    </citation>
    <scope>NUCLEOTIDE SEQUENCE</scope>
    <source>
        <strain evidence="4">F2M12</strain>
    </source>
</reference>
<name>A0AAW7YZX3_9ALTE</name>
<dbReference type="EMBL" id="JAUOQI010000003">
    <property type="protein sequence ID" value="MDO6576759.1"/>
    <property type="molecule type" value="Genomic_DNA"/>
</dbReference>
<evidence type="ECO:0000313" key="5">
    <source>
        <dbReference type="Proteomes" id="UP000056750"/>
    </source>
</evidence>
<dbReference type="KEGG" id="asq:AVL57_20455"/>
<keyword evidence="2" id="KW-0472">Membrane</keyword>
<proteinExistence type="predicted"/>
<keyword evidence="2" id="KW-1133">Transmembrane helix</keyword>
<organism evidence="4 6">
    <name type="scientific">Alteromonas stellipolaris</name>
    <dbReference type="NCBI Taxonomy" id="233316"/>
    <lineage>
        <taxon>Bacteria</taxon>
        <taxon>Pseudomonadati</taxon>
        <taxon>Pseudomonadota</taxon>
        <taxon>Gammaproteobacteria</taxon>
        <taxon>Alteromonadales</taxon>
        <taxon>Alteromonadaceae</taxon>
        <taxon>Alteromonas/Salinimonas group</taxon>
        <taxon>Alteromonas</taxon>
    </lineage>
</organism>
<dbReference type="AlphaFoldDB" id="A0AAW7YZX3"/>
<reference evidence="3 5" key="1">
    <citation type="submission" date="2015-12" db="EMBL/GenBank/DDBJ databases">
        <title>Intraspecies pangenome expansion in the marine bacterium Alteromonas.</title>
        <authorList>
            <person name="Lopez-Perez M."/>
            <person name="Rodriguez-Valera F."/>
        </authorList>
    </citation>
    <scope>NUCLEOTIDE SEQUENCE [LARGE SCALE GENOMIC DNA]</scope>
    <source>
        <strain evidence="3 5">LMG 21861</strain>
    </source>
</reference>
<evidence type="ECO:0000256" key="2">
    <source>
        <dbReference type="SAM" id="Phobius"/>
    </source>
</evidence>